<feature type="compositionally biased region" description="Low complexity" evidence="1">
    <location>
        <begin position="18"/>
        <end position="39"/>
    </location>
</feature>
<gene>
    <name evidence="2" type="ORF">PVAP13_9NG425428</name>
</gene>
<accession>A0A8T0MSX2</accession>
<reference evidence="2" key="1">
    <citation type="submission" date="2020-05" db="EMBL/GenBank/DDBJ databases">
        <title>WGS assembly of Panicum virgatum.</title>
        <authorList>
            <person name="Lovell J.T."/>
            <person name="Jenkins J."/>
            <person name="Shu S."/>
            <person name="Juenger T.E."/>
            <person name="Schmutz J."/>
        </authorList>
    </citation>
    <scope>NUCLEOTIDE SEQUENCE</scope>
    <source>
        <strain evidence="2">AP13</strain>
    </source>
</reference>
<evidence type="ECO:0000313" key="3">
    <source>
        <dbReference type="Proteomes" id="UP000823388"/>
    </source>
</evidence>
<name>A0A8T0MSX2_PANVG</name>
<organism evidence="2 3">
    <name type="scientific">Panicum virgatum</name>
    <name type="common">Blackwell switchgrass</name>
    <dbReference type="NCBI Taxonomy" id="38727"/>
    <lineage>
        <taxon>Eukaryota</taxon>
        <taxon>Viridiplantae</taxon>
        <taxon>Streptophyta</taxon>
        <taxon>Embryophyta</taxon>
        <taxon>Tracheophyta</taxon>
        <taxon>Spermatophyta</taxon>
        <taxon>Magnoliopsida</taxon>
        <taxon>Liliopsida</taxon>
        <taxon>Poales</taxon>
        <taxon>Poaceae</taxon>
        <taxon>PACMAD clade</taxon>
        <taxon>Panicoideae</taxon>
        <taxon>Panicodae</taxon>
        <taxon>Paniceae</taxon>
        <taxon>Panicinae</taxon>
        <taxon>Panicum</taxon>
        <taxon>Panicum sect. Hiantes</taxon>
    </lineage>
</organism>
<keyword evidence="3" id="KW-1185">Reference proteome</keyword>
<proteinExistence type="predicted"/>
<dbReference type="AlphaFoldDB" id="A0A8T0MSX2"/>
<sequence>MPPERLAPRSDRSDRSRATGGPALAATGQAAGGTAQAGAGLAAQVGGVVAAAEGLAEPADGVPLPAVEGPTDVVALARTMMPNVPLPAIEHNLPFLEVQRSHVHARENMEPIDWEKLQIVETHDDEGRIELMSESKMCELLGIRDESAPNIGIPTNDEQRHDNAFGKNVDGAAIPTNDEVPKIEPMIDKTQWPQVELPLSVGARGHKKKGKGKEDGKEANVGEGENDTAPTDAKGKKMVRGPMTCRRCGEKGHRQASAKCPLNGTAKKRKRRQPRKNVTKMHPEPSTPRRPTREEILQDSPGRVTRISRCGVGTSSQTDTTTPVRMPTAAAPRKMTPKRKLHI</sequence>
<feature type="compositionally biased region" description="Basic and acidic residues" evidence="1">
    <location>
        <begin position="1"/>
        <end position="17"/>
    </location>
</feature>
<evidence type="ECO:0000256" key="1">
    <source>
        <dbReference type="SAM" id="MobiDB-lite"/>
    </source>
</evidence>
<protein>
    <submittedName>
        <fullName evidence="2">Uncharacterized protein</fullName>
    </submittedName>
</protein>
<feature type="compositionally biased region" description="Basic residues" evidence="1">
    <location>
        <begin position="266"/>
        <end position="279"/>
    </location>
</feature>
<dbReference type="EMBL" id="CM029054">
    <property type="protein sequence ID" value="KAG2538549.1"/>
    <property type="molecule type" value="Genomic_DNA"/>
</dbReference>
<feature type="region of interest" description="Disordered" evidence="1">
    <location>
        <begin position="195"/>
        <end position="343"/>
    </location>
</feature>
<evidence type="ECO:0000313" key="2">
    <source>
        <dbReference type="EMBL" id="KAG2538549.1"/>
    </source>
</evidence>
<feature type="compositionally biased region" description="Polar residues" evidence="1">
    <location>
        <begin position="313"/>
        <end position="323"/>
    </location>
</feature>
<comment type="caution">
    <text evidence="2">The sequence shown here is derived from an EMBL/GenBank/DDBJ whole genome shotgun (WGS) entry which is preliminary data.</text>
</comment>
<dbReference type="Proteomes" id="UP000823388">
    <property type="component" value="Chromosome 9N"/>
</dbReference>
<feature type="region of interest" description="Disordered" evidence="1">
    <location>
        <begin position="1"/>
        <end position="39"/>
    </location>
</feature>